<organism evidence="9 10">
    <name type="scientific">Draconibacterium sediminis</name>
    <dbReference type="NCBI Taxonomy" id="1544798"/>
    <lineage>
        <taxon>Bacteria</taxon>
        <taxon>Pseudomonadati</taxon>
        <taxon>Bacteroidota</taxon>
        <taxon>Bacteroidia</taxon>
        <taxon>Marinilabiliales</taxon>
        <taxon>Prolixibacteraceae</taxon>
        <taxon>Draconibacterium</taxon>
    </lineage>
</organism>
<evidence type="ECO:0000313" key="9">
    <source>
        <dbReference type="EMBL" id="KJF41991.1"/>
    </source>
</evidence>
<dbReference type="PANTHER" id="PTHR22960">
    <property type="entry name" value="MOLYBDOPTERIN COFACTOR SYNTHESIS PROTEIN A"/>
    <property type="match status" value="1"/>
</dbReference>
<dbReference type="SFLD" id="SFLDG01067">
    <property type="entry name" value="SPASM/twitch_domain_containing"/>
    <property type="match status" value="1"/>
</dbReference>
<dbReference type="Pfam" id="PF04055">
    <property type="entry name" value="Radical_SAM"/>
    <property type="match status" value="1"/>
</dbReference>
<dbReference type="SFLD" id="SFLDS00029">
    <property type="entry name" value="Radical_SAM"/>
    <property type="match status" value="1"/>
</dbReference>
<dbReference type="PROSITE" id="PS51918">
    <property type="entry name" value="RADICAL_SAM"/>
    <property type="match status" value="1"/>
</dbReference>
<dbReference type="PATRIC" id="fig|1544798.3.peg.4613"/>
<dbReference type="AlphaFoldDB" id="A0A0D8J635"/>
<keyword evidence="10" id="KW-1185">Reference proteome</keyword>
<keyword evidence="4" id="KW-0479">Metal-binding</keyword>
<dbReference type="GO" id="GO:0006777">
    <property type="term" value="P:Mo-molybdopterin cofactor biosynthetic process"/>
    <property type="evidence" value="ECO:0007669"/>
    <property type="project" value="UniProtKB-KW"/>
</dbReference>
<dbReference type="EMBL" id="JRHC01000007">
    <property type="protein sequence ID" value="KJF41991.1"/>
    <property type="molecule type" value="Genomic_DNA"/>
</dbReference>
<protein>
    <recommendedName>
        <fullName evidence="8">Radical SAM core domain-containing protein</fullName>
    </recommendedName>
</protein>
<dbReference type="InterPro" id="IPR058240">
    <property type="entry name" value="rSAM_sf"/>
</dbReference>
<dbReference type="InterPro" id="IPR006638">
    <property type="entry name" value="Elp3/MiaA/NifB-like_rSAM"/>
</dbReference>
<evidence type="ECO:0000256" key="6">
    <source>
        <dbReference type="ARBA" id="ARBA00023014"/>
    </source>
</evidence>
<dbReference type="CDD" id="cd01335">
    <property type="entry name" value="Radical_SAM"/>
    <property type="match status" value="1"/>
</dbReference>
<evidence type="ECO:0000256" key="1">
    <source>
        <dbReference type="ARBA" id="ARBA00001966"/>
    </source>
</evidence>
<dbReference type="SUPFAM" id="SSF102114">
    <property type="entry name" value="Radical SAM enzymes"/>
    <property type="match status" value="1"/>
</dbReference>
<keyword evidence="2" id="KW-0004">4Fe-4S</keyword>
<dbReference type="PANTHER" id="PTHR22960:SF0">
    <property type="entry name" value="MOLYBDENUM COFACTOR BIOSYNTHESIS PROTEIN 1"/>
    <property type="match status" value="1"/>
</dbReference>
<dbReference type="PROSITE" id="PS01305">
    <property type="entry name" value="MOAA_NIFB_PQQE"/>
    <property type="match status" value="1"/>
</dbReference>
<comment type="cofactor">
    <cofactor evidence="1">
        <name>[4Fe-4S] cluster</name>
        <dbReference type="ChEBI" id="CHEBI:49883"/>
    </cofactor>
</comment>
<dbReference type="Proteomes" id="UP000032544">
    <property type="component" value="Unassembled WGS sequence"/>
</dbReference>
<accession>A0A0D8J635</accession>
<reference evidence="9 10" key="1">
    <citation type="submission" date="2014-09" db="EMBL/GenBank/DDBJ databases">
        <title>Draft Genome Sequence of Draconibacterium sp. JN14CK-3.</title>
        <authorList>
            <person name="Dong C."/>
            <person name="Lai Q."/>
            <person name="Shao Z."/>
        </authorList>
    </citation>
    <scope>NUCLEOTIDE SEQUENCE [LARGE SCALE GENOMIC DNA]</scope>
    <source>
        <strain evidence="9 10">JN14CK-3</strain>
    </source>
</reference>
<evidence type="ECO:0000313" key="10">
    <source>
        <dbReference type="Proteomes" id="UP000032544"/>
    </source>
</evidence>
<dbReference type="InterPro" id="IPR007197">
    <property type="entry name" value="rSAM"/>
</dbReference>
<name>A0A0D8J635_9BACT</name>
<dbReference type="GO" id="GO:0051539">
    <property type="term" value="F:4 iron, 4 sulfur cluster binding"/>
    <property type="evidence" value="ECO:0007669"/>
    <property type="project" value="UniProtKB-KW"/>
</dbReference>
<comment type="caution">
    <text evidence="9">The sequence shown here is derived from an EMBL/GenBank/DDBJ whole genome shotgun (WGS) entry which is preliminary data.</text>
</comment>
<gene>
    <name evidence="9" type="ORF">LH29_22165</name>
</gene>
<keyword evidence="6" id="KW-0411">Iron-sulfur</keyword>
<dbReference type="RefSeq" id="WP_045033320.1">
    <property type="nucleotide sequence ID" value="NZ_JRHC01000007.1"/>
</dbReference>
<evidence type="ECO:0000256" key="7">
    <source>
        <dbReference type="ARBA" id="ARBA00023150"/>
    </source>
</evidence>
<dbReference type="GO" id="GO:0061798">
    <property type="term" value="F:GTP 3',8'-cyclase activity"/>
    <property type="evidence" value="ECO:0007669"/>
    <property type="project" value="TreeGrafter"/>
</dbReference>
<evidence type="ECO:0000256" key="4">
    <source>
        <dbReference type="ARBA" id="ARBA00022723"/>
    </source>
</evidence>
<dbReference type="SMART" id="SM00729">
    <property type="entry name" value="Elp3"/>
    <property type="match status" value="1"/>
</dbReference>
<evidence type="ECO:0000259" key="8">
    <source>
        <dbReference type="PROSITE" id="PS51918"/>
    </source>
</evidence>
<evidence type="ECO:0000256" key="2">
    <source>
        <dbReference type="ARBA" id="ARBA00022485"/>
    </source>
</evidence>
<dbReference type="GO" id="GO:0061799">
    <property type="term" value="F:cyclic pyranopterin monophosphate synthase activity"/>
    <property type="evidence" value="ECO:0007669"/>
    <property type="project" value="TreeGrafter"/>
</dbReference>
<dbReference type="SFLD" id="SFLDG01386">
    <property type="entry name" value="main_SPASM_domain-containing"/>
    <property type="match status" value="1"/>
</dbReference>
<dbReference type="InterPro" id="IPR000385">
    <property type="entry name" value="MoaA_NifB_PqqE_Fe-S-bd_CS"/>
</dbReference>
<feature type="domain" description="Radical SAM core" evidence="8">
    <location>
        <begin position="4"/>
        <end position="225"/>
    </location>
</feature>
<keyword evidence="5" id="KW-0408">Iron</keyword>
<dbReference type="InterPro" id="IPR050105">
    <property type="entry name" value="MoCo_biosynth_MoaA/MoaC"/>
</dbReference>
<dbReference type="GO" id="GO:0046872">
    <property type="term" value="F:metal ion binding"/>
    <property type="evidence" value="ECO:0007669"/>
    <property type="project" value="UniProtKB-KW"/>
</dbReference>
<dbReference type="OrthoDB" id="9763993at2"/>
<sequence>MYDRFNRHINYLRISVTDRCNFRCEYCMPAEGLPLKKHEDILSFDEITDIVKAGVKLGIRKLRITGGEPLVRKDLPELISMLSAIPEIEDIGMTTNGVLLPRYAKALKAAGLKRVNISLDTMNPEKFKKITRVGELDDVLRGIDAATEAGLLPVKINFVRIPGENEEDEQEVREFCQKKALKLRFIRQMDLRTGEFYAVDGGLGGICKICNRLRLTADGFIVPCLHSGQRYSTRELGIEEAYNQALQNKPEKGVGTESHDFSNIGG</sequence>
<dbReference type="Gene3D" id="3.20.20.70">
    <property type="entry name" value="Aldolase class I"/>
    <property type="match status" value="1"/>
</dbReference>
<proteinExistence type="predicted"/>
<keyword evidence="3" id="KW-0949">S-adenosyl-L-methionine</keyword>
<evidence type="ECO:0000256" key="3">
    <source>
        <dbReference type="ARBA" id="ARBA00022691"/>
    </source>
</evidence>
<dbReference type="STRING" id="1544798.LH29_22165"/>
<evidence type="ECO:0000256" key="5">
    <source>
        <dbReference type="ARBA" id="ARBA00023004"/>
    </source>
</evidence>
<dbReference type="InterPro" id="IPR013785">
    <property type="entry name" value="Aldolase_TIM"/>
</dbReference>
<keyword evidence="7" id="KW-0501">Molybdenum cofactor biosynthesis</keyword>